<accession>A0ACC2NG91</accession>
<dbReference type="Proteomes" id="UP001239111">
    <property type="component" value="Chromosome 3"/>
</dbReference>
<keyword evidence="2" id="KW-1185">Reference proteome</keyword>
<proteinExistence type="predicted"/>
<organism evidence="1 2">
    <name type="scientific">Eretmocerus hayati</name>
    <dbReference type="NCBI Taxonomy" id="131215"/>
    <lineage>
        <taxon>Eukaryota</taxon>
        <taxon>Metazoa</taxon>
        <taxon>Ecdysozoa</taxon>
        <taxon>Arthropoda</taxon>
        <taxon>Hexapoda</taxon>
        <taxon>Insecta</taxon>
        <taxon>Pterygota</taxon>
        <taxon>Neoptera</taxon>
        <taxon>Endopterygota</taxon>
        <taxon>Hymenoptera</taxon>
        <taxon>Apocrita</taxon>
        <taxon>Proctotrupomorpha</taxon>
        <taxon>Chalcidoidea</taxon>
        <taxon>Aphelinidae</taxon>
        <taxon>Aphelininae</taxon>
        <taxon>Eretmocerus</taxon>
    </lineage>
</organism>
<protein>
    <submittedName>
        <fullName evidence="1">Uncharacterized protein</fullName>
    </submittedName>
</protein>
<gene>
    <name evidence="1" type="ORF">QAD02_001416</name>
</gene>
<sequence>MNYNQQNARGRTRRVLDPSVGLSTPPPNQQMPPNPYMYNQQVPVNDMPPNYGFNMPQQSNFSAPSYSTAPDFFTAPASSTPYAYNQQPPMQPYDMYNTPTSSRNDGFGNQFASTTQLLSQPIVTNMAMHYGNAIASSGKQQVARFLPIQALRYYFAVNTDYVMMKLILLFFPFTHKDWTVKYEEDVPLQPRYERNAPDMYIPTMGFLTYVVLAGLCLGVQDKFTPETLGMTSSSALAWGVIELIVHITTLYVLTLDTSLKYLDLIAYCGYKYVGINAALIMWMVLGRMGYYCMLVYYSFSLGFFLLRSLKLRVQPPGHVPYNALGNKRRLYFIMFVAVLQPILMWWLSFHLV</sequence>
<evidence type="ECO:0000313" key="2">
    <source>
        <dbReference type="Proteomes" id="UP001239111"/>
    </source>
</evidence>
<reference evidence="1" key="1">
    <citation type="submission" date="2023-04" db="EMBL/GenBank/DDBJ databases">
        <title>A chromosome-level genome assembly of the parasitoid wasp Eretmocerus hayati.</title>
        <authorList>
            <person name="Zhong Y."/>
            <person name="Liu S."/>
            <person name="Liu Y."/>
        </authorList>
    </citation>
    <scope>NUCLEOTIDE SEQUENCE</scope>
    <source>
        <strain evidence="1">ZJU_SS_LIU_2023</strain>
    </source>
</reference>
<comment type="caution">
    <text evidence="1">The sequence shown here is derived from an EMBL/GenBank/DDBJ whole genome shotgun (WGS) entry which is preliminary data.</text>
</comment>
<evidence type="ECO:0000313" key="1">
    <source>
        <dbReference type="EMBL" id="KAJ8670157.1"/>
    </source>
</evidence>
<name>A0ACC2NG91_9HYME</name>
<dbReference type="EMBL" id="CM056743">
    <property type="protein sequence ID" value="KAJ8670157.1"/>
    <property type="molecule type" value="Genomic_DNA"/>
</dbReference>